<feature type="compositionally biased region" description="Acidic residues" evidence="9">
    <location>
        <begin position="13"/>
        <end position="30"/>
    </location>
</feature>
<protein>
    <recommendedName>
        <fullName evidence="6 7">Vacuolar protein sorting-associated protein 41 homolog</fullName>
    </recommendedName>
</protein>
<feature type="region of interest" description="Disordered" evidence="9">
    <location>
        <begin position="1"/>
        <end position="30"/>
    </location>
</feature>
<evidence type="ECO:0000256" key="6">
    <source>
        <dbReference type="ARBA" id="ARBA00029538"/>
    </source>
</evidence>
<dbReference type="PANTHER" id="PTHR12616">
    <property type="entry name" value="VACUOLAR PROTEIN SORTING VPS41"/>
    <property type="match status" value="1"/>
</dbReference>
<dbReference type="PIRSF" id="PIRSF028921">
    <property type="entry name" value="VPS41"/>
    <property type="match status" value="1"/>
</dbReference>
<dbReference type="InterPro" id="IPR045111">
    <property type="entry name" value="Vps41/Vps8"/>
</dbReference>
<evidence type="ECO:0000259" key="10">
    <source>
        <dbReference type="Pfam" id="PF23411"/>
    </source>
</evidence>
<evidence type="ECO:0000256" key="4">
    <source>
        <dbReference type="ARBA" id="ARBA00022927"/>
    </source>
</evidence>
<dbReference type="Gene3D" id="1.25.40.10">
    <property type="entry name" value="Tetratricopeptide repeat domain"/>
    <property type="match status" value="1"/>
</dbReference>
<dbReference type="InterPro" id="IPR000547">
    <property type="entry name" value="Clathrin_H-chain/VPS_repeat"/>
</dbReference>
<keyword evidence="7" id="KW-0333">Golgi apparatus</keyword>
<dbReference type="Gene3D" id="2.130.10.10">
    <property type="entry name" value="YVTN repeat-like/Quinoprotein amine dehydrogenase"/>
    <property type="match status" value="1"/>
</dbReference>
<name>A0ABM1BUY0_LIMPO</name>
<evidence type="ECO:0000256" key="8">
    <source>
        <dbReference type="PROSITE-ProRule" id="PRU01006"/>
    </source>
</evidence>
<dbReference type="Proteomes" id="UP000694941">
    <property type="component" value="Unplaced"/>
</dbReference>
<dbReference type="Pfam" id="PF23411">
    <property type="entry name" value="Beta-prop_Vps41"/>
    <property type="match status" value="1"/>
</dbReference>
<accession>A0ABM1BUY0</accession>
<keyword evidence="7" id="KW-0967">Endosome</keyword>
<keyword evidence="5 7" id="KW-0458">Lysosome</keyword>
<dbReference type="Pfam" id="PF23556">
    <property type="entry name" value="TPR_Vps41"/>
    <property type="match status" value="1"/>
</dbReference>
<evidence type="ECO:0000313" key="13">
    <source>
        <dbReference type="RefSeq" id="XP_013789165.2"/>
    </source>
</evidence>
<reference evidence="13" key="1">
    <citation type="submission" date="2025-08" db="UniProtKB">
        <authorList>
            <consortium name="RefSeq"/>
        </authorList>
    </citation>
    <scope>IDENTIFICATION</scope>
    <source>
        <tissue evidence="13">Muscle</tissue>
    </source>
</reference>
<feature type="non-terminal residue" evidence="13">
    <location>
        <position position="846"/>
    </location>
</feature>
<feature type="domain" description="Vps41 beta-propeller" evidence="10">
    <location>
        <begin position="34"/>
        <end position="368"/>
    </location>
</feature>
<keyword evidence="4 7" id="KW-0653">Protein transport</keyword>
<evidence type="ECO:0000256" key="3">
    <source>
        <dbReference type="ARBA" id="ARBA00022448"/>
    </source>
</evidence>
<dbReference type="SUPFAM" id="SSF48371">
    <property type="entry name" value="ARM repeat"/>
    <property type="match status" value="1"/>
</dbReference>
<dbReference type="InterPro" id="IPR015943">
    <property type="entry name" value="WD40/YVTN_repeat-like_dom_sf"/>
</dbReference>
<comment type="similarity">
    <text evidence="2 7">Belongs to the VPS41 family.</text>
</comment>
<comment type="subcellular location">
    <subcellularLocation>
        <location evidence="7">Endosome membrane</location>
        <topology evidence="7">Peripheral membrane protein</topology>
    </subcellularLocation>
    <subcellularLocation>
        <location evidence="7">Late endosome membrane</location>
        <topology evidence="7">Peripheral membrane protein</topology>
    </subcellularLocation>
    <subcellularLocation>
        <location evidence="7">Early endosome membrane</location>
        <topology evidence="7">Peripheral membrane protein</topology>
    </subcellularLocation>
    <subcellularLocation>
        <location evidence="7">Lysosome membrane</location>
        <topology evidence="7">Peripheral membrane protein</topology>
    </subcellularLocation>
    <subcellularLocation>
        <location evidence="7">Golgi apparatus</location>
        <location evidence="7">trans-Golgi network</location>
    </subcellularLocation>
    <subcellularLocation>
        <location evidence="7">Cytoplasmic vesicle</location>
        <location evidence="7">Clathrin-coated vesicle</location>
    </subcellularLocation>
    <subcellularLocation>
        <location evidence="1">Lysosome</location>
    </subcellularLocation>
</comment>
<feature type="repeat" description="CHCR" evidence="8">
    <location>
        <begin position="578"/>
        <end position="722"/>
    </location>
</feature>
<gene>
    <name evidence="13" type="primary">LOC106473034</name>
</gene>
<dbReference type="SUPFAM" id="SSF50978">
    <property type="entry name" value="WD40 repeat-like"/>
    <property type="match status" value="1"/>
</dbReference>
<dbReference type="InterPro" id="IPR011990">
    <property type="entry name" value="TPR-like_helical_dom_sf"/>
</dbReference>
<keyword evidence="12" id="KW-1185">Reference proteome</keyword>
<dbReference type="InterPro" id="IPR057779">
    <property type="entry name" value="Znf_RING_Vps41"/>
</dbReference>
<sequence length="846" mass="97535">MERNEDLSNEASNENEEDSSTSSDETEEEVEPKLCYARIINDLPQILKKDAASCIAVDPKFLALGTHWGVIHILDHQGNNIRSKELLLHTTTVNQISIDGNGDHIASCSDDGKVAIHGLYSSEHNYILSLDRPVRAVALDPFFYKSGTGRRFITGDDKVMLHEKTFLSRYKNTVLHQGEGQIRNIKWKGKFVACASDASIRVFDIESKVTISLIRKDHDPQLRPELYRCNMFWKDEKTLLIGWADRIKVCVVQKRSPAEPVSKDLPCHYVQIVSLFSTDFYICGIAALEENLVVLSVLKEDIQFPSAQASRPQLRVLEPHCEYSNEMSSDILSVRGFQEYSCKDYYLESLPNEGVFFILSPKDVVIAKPRDEDDHISWLLEHEQFEEALQAVLIAKNLKRHSVTHVGQIYMGNLLEQKKYNEAAKLCVTMLGSNRQLWEEEVYKFAQIQQLRAVAPYLPITDQKLDPAIYEMVLNEFLEHDSKGFLKLVQEWPSDLYNIPTIIKAVDYRLTFDPDNNLLLLSLGELYTYEKKFDKALVIYLKIGNNHRVFDLIREHSLFSVIHDKLEELMELDTKEATRLLVENVDKVPITLVVSKLSDKPQLLYHYLDRLFQKDPELGEDHHGLLVQLYAEFDPDRLLSFLQSSNNYPLETALEICRQRGLVEEEVFLLGRMGNTRDALCLITEKLGDIRQAINFCKEHDDVDLWKDLIRHSKDKPHFITVLLQNIGTHVDPIILIREIPQGMEIPGLRDSLVKILQDYNLQISLREGCKKILVSDCYGLLERLNKQHRRGITIQEDQVCQACHRKVLVKDPRYAEDINVFYCKHSFHKDCLRVSELVSRIRLFT</sequence>
<evidence type="ECO:0000256" key="7">
    <source>
        <dbReference type="PIRNR" id="PIRNR028921"/>
    </source>
</evidence>
<proteinExistence type="inferred from homology"/>
<dbReference type="InterPro" id="IPR036322">
    <property type="entry name" value="WD40_repeat_dom_sf"/>
</dbReference>
<feature type="domain" description="Vps41 C-terminal RING finger" evidence="11">
    <location>
        <begin position="799"/>
        <end position="835"/>
    </location>
</feature>
<evidence type="ECO:0000256" key="5">
    <source>
        <dbReference type="ARBA" id="ARBA00023228"/>
    </source>
</evidence>
<dbReference type="PANTHER" id="PTHR12616:SF1">
    <property type="entry name" value="VACUOLAR PROTEIN SORTING-ASSOCIATED PROTEIN 41 HOMOLOG"/>
    <property type="match status" value="1"/>
</dbReference>
<keyword evidence="7" id="KW-0968">Cytoplasmic vesicle</keyword>
<dbReference type="SMART" id="SM00299">
    <property type="entry name" value="CLH"/>
    <property type="match status" value="1"/>
</dbReference>
<evidence type="ECO:0000313" key="12">
    <source>
        <dbReference type="Proteomes" id="UP000694941"/>
    </source>
</evidence>
<dbReference type="GeneID" id="106473034"/>
<evidence type="ECO:0000256" key="9">
    <source>
        <dbReference type="SAM" id="MobiDB-lite"/>
    </source>
</evidence>
<keyword evidence="3 7" id="KW-0813">Transport</keyword>
<dbReference type="Pfam" id="PF23555">
    <property type="entry name" value="zf-RING_Vps41"/>
    <property type="match status" value="1"/>
</dbReference>
<evidence type="ECO:0000256" key="1">
    <source>
        <dbReference type="ARBA" id="ARBA00004371"/>
    </source>
</evidence>
<dbReference type="RefSeq" id="XP_013789165.2">
    <property type="nucleotide sequence ID" value="XM_013933711.2"/>
</dbReference>
<evidence type="ECO:0000259" key="11">
    <source>
        <dbReference type="Pfam" id="PF23555"/>
    </source>
</evidence>
<evidence type="ECO:0000256" key="2">
    <source>
        <dbReference type="ARBA" id="ARBA00009582"/>
    </source>
</evidence>
<dbReference type="SMART" id="SM00320">
    <property type="entry name" value="WD40"/>
    <property type="match status" value="2"/>
</dbReference>
<dbReference type="InterPro" id="IPR057780">
    <property type="entry name" value="Beta-prop_Vps41"/>
</dbReference>
<comment type="function">
    <text evidence="7">Plays a role in vesicle-mediated protein trafficking to lysosomal compartments including the endocytic membrane transport pathways.</text>
</comment>
<dbReference type="InterPro" id="IPR001680">
    <property type="entry name" value="WD40_rpt"/>
</dbReference>
<dbReference type="InterPro" id="IPR016902">
    <property type="entry name" value="Vps41"/>
</dbReference>
<dbReference type="InterPro" id="IPR016024">
    <property type="entry name" value="ARM-type_fold"/>
</dbReference>
<organism evidence="12 13">
    <name type="scientific">Limulus polyphemus</name>
    <name type="common">Atlantic horseshoe crab</name>
    <dbReference type="NCBI Taxonomy" id="6850"/>
    <lineage>
        <taxon>Eukaryota</taxon>
        <taxon>Metazoa</taxon>
        <taxon>Ecdysozoa</taxon>
        <taxon>Arthropoda</taxon>
        <taxon>Chelicerata</taxon>
        <taxon>Merostomata</taxon>
        <taxon>Xiphosura</taxon>
        <taxon>Limulidae</taxon>
        <taxon>Limulus</taxon>
    </lineage>
</organism>
<dbReference type="PROSITE" id="PS50236">
    <property type="entry name" value="CHCR"/>
    <property type="match status" value="1"/>
</dbReference>